<keyword evidence="2" id="KW-1185">Reference proteome</keyword>
<dbReference type="InParanoid" id="A0A317XXN5"/>
<proteinExistence type="predicted"/>
<dbReference type="AlphaFoldDB" id="A0A317XXN5"/>
<organism evidence="1 2">
    <name type="scientific">Testicularia cyperi</name>
    <dbReference type="NCBI Taxonomy" id="1882483"/>
    <lineage>
        <taxon>Eukaryota</taxon>
        <taxon>Fungi</taxon>
        <taxon>Dikarya</taxon>
        <taxon>Basidiomycota</taxon>
        <taxon>Ustilaginomycotina</taxon>
        <taxon>Ustilaginomycetes</taxon>
        <taxon>Ustilaginales</taxon>
        <taxon>Anthracoideaceae</taxon>
        <taxon>Testicularia</taxon>
    </lineage>
</organism>
<gene>
    <name evidence="1" type="ORF">BCV70DRAFT_11063</name>
</gene>
<dbReference type="EMBL" id="KZ819188">
    <property type="protein sequence ID" value="PWZ03055.1"/>
    <property type="molecule type" value="Genomic_DNA"/>
</dbReference>
<protein>
    <submittedName>
        <fullName evidence="1">Uncharacterized protein</fullName>
    </submittedName>
</protein>
<accession>A0A317XXN5</accession>
<dbReference type="Proteomes" id="UP000246740">
    <property type="component" value="Unassembled WGS sequence"/>
</dbReference>
<evidence type="ECO:0000313" key="1">
    <source>
        <dbReference type="EMBL" id="PWZ03055.1"/>
    </source>
</evidence>
<reference evidence="1 2" key="1">
    <citation type="journal article" date="2018" name="Mol. Biol. Evol.">
        <title>Broad Genomic Sampling Reveals a Smut Pathogenic Ancestry of the Fungal Clade Ustilaginomycotina.</title>
        <authorList>
            <person name="Kijpornyongpan T."/>
            <person name="Mondo S.J."/>
            <person name="Barry K."/>
            <person name="Sandor L."/>
            <person name="Lee J."/>
            <person name="Lipzen A."/>
            <person name="Pangilinan J."/>
            <person name="LaButti K."/>
            <person name="Hainaut M."/>
            <person name="Henrissat B."/>
            <person name="Grigoriev I.V."/>
            <person name="Spatafora J.W."/>
            <person name="Aime M.C."/>
        </authorList>
    </citation>
    <scope>NUCLEOTIDE SEQUENCE [LARGE SCALE GENOMIC DNA]</scope>
    <source>
        <strain evidence="1 2">MCA 3645</strain>
    </source>
</reference>
<name>A0A317XXN5_9BASI</name>
<sequence>MCSERLCIFVLWQQQSRSSPTRSAITISSNVVVYRIGIDDFRADLTRRWLLFVALAKKSSSAPNNLLHTVALSNTRAQASRHAHLVRSALG</sequence>
<evidence type="ECO:0000313" key="2">
    <source>
        <dbReference type="Proteomes" id="UP000246740"/>
    </source>
</evidence>